<keyword evidence="2" id="KW-1185">Reference proteome</keyword>
<reference evidence="1 2" key="1">
    <citation type="submission" date="2019-05" db="EMBL/GenBank/DDBJ databases">
        <title>Dyadobacter AR-3-8 sp. nov., isolated from arctic soil.</title>
        <authorList>
            <person name="Chaudhary D.K."/>
        </authorList>
    </citation>
    <scope>NUCLEOTIDE SEQUENCE [LARGE SCALE GENOMIC DNA]</scope>
    <source>
        <strain evidence="1 2">AR-3-8</strain>
    </source>
</reference>
<dbReference type="Proteomes" id="UP000304900">
    <property type="component" value="Unassembled WGS sequence"/>
</dbReference>
<protein>
    <submittedName>
        <fullName evidence="1">Uncharacterized protein</fullName>
    </submittedName>
</protein>
<name>A0A4U6D5R9_9BACT</name>
<accession>A0A4U6D5R9</accession>
<comment type="caution">
    <text evidence="1">The sequence shown here is derived from an EMBL/GenBank/DDBJ whole genome shotgun (WGS) entry which is preliminary data.</text>
</comment>
<organism evidence="1 2">
    <name type="scientific">Dyadobacter frigoris</name>
    <dbReference type="NCBI Taxonomy" id="2576211"/>
    <lineage>
        <taxon>Bacteria</taxon>
        <taxon>Pseudomonadati</taxon>
        <taxon>Bacteroidota</taxon>
        <taxon>Cytophagia</taxon>
        <taxon>Cytophagales</taxon>
        <taxon>Spirosomataceae</taxon>
        <taxon>Dyadobacter</taxon>
    </lineage>
</organism>
<sequence>MKNFQYVEIIKKKFGAIGVEQQIPLITRNKYFIASMVTEGIRVDNLGNNPVLVWEVFDSAIDLLIRNGVGIPVMKGSAMNNLLGDPGLPLDSIEGYVGQKVFQKQVGQVVFRRISPIVGILRWAGIARNGKGVLILQ</sequence>
<dbReference type="RefSeq" id="WP_137340547.1">
    <property type="nucleotide sequence ID" value="NZ_SZVO01000006.1"/>
</dbReference>
<proteinExistence type="predicted"/>
<evidence type="ECO:0000313" key="2">
    <source>
        <dbReference type="Proteomes" id="UP000304900"/>
    </source>
</evidence>
<dbReference type="EMBL" id="SZVO01000006">
    <property type="protein sequence ID" value="TKT91398.1"/>
    <property type="molecule type" value="Genomic_DNA"/>
</dbReference>
<evidence type="ECO:0000313" key="1">
    <source>
        <dbReference type="EMBL" id="TKT91398.1"/>
    </source>
</evidence>
<gene>
    <name evidence="1" type="ORF">FDK13_13560</name>
</gene>
<dbReference type="AlphaFoldDB" id="A0A4U6D5R9"/>